<reference evidence="2" key="1">
    <citation type="submission" date="2018-03" db="EMBL/GenBank/DDBJ databases">
        <authorList>
            <person name="Keele B.F."/>
        </authorList>
    </citation>
    <scope>NUCLEOTIDE SEQUENCE</scope>
    <source>
        <strain evidence="2">N10</strain>
    </source>
</reference>
<organismHost>
    <name type="scientific">Phacochoerus africanus</name>
    <name type="common">Warthog</name>
    <dbReference type="NCBI Taxonomy" id="41426"/>
</organismHost>
<organism evidence="2">
    <name type="scientific">African swine fever virus</name>
    <name type="common">ASFV</name>
    <dbReference type="NCBI Taxonomy" id="10497"/>
    <lineage>
        <taxon>Viruses</taxon>
        <taxon>Varidnaviria</taxon>
        <taxon>Bamfordvirae</taxon>
        <taxon>Nucleocytoviricota</taxon>
        <taxon>Pokkesviricetes</taxon>
        <taxon>Asfuvirales</taxon>
        <taxon>Asfarviridae</taxon>
        <taxon>Asfivirus</taxon>
        <taxon>Asfivirus haemorrhagiae</taxon>
    </lineage>
</organism>
<organismHost>
    <name type="scientific">Potamochoerus larvatus</name>
    <name type="common">Bushpig</name>
    <dbReference type="NCBI Taxonomy" id="273792"/>
</organismHost>
<accession>A0A2Z5DFS2</accession>
<keyword evidence="1" id="KW-0175">Coiled coil</keyword>
<dbReference type="EMBL" id="MH025919">
    <property type="protein sequence ID" value="AXB49837.1"/>
    <property type="molecule type" value="Genomic_DNA"/>
</dbReference>
<feature type="coiled-coil region" evidence="1">
    <location>
        <begin position="2186"/>
        <end position="2213"/>
    </location>
</feature>
<organismHost>
    <name type="scientific">Ornithodoros moubata</name>
    <name type="common">Soft tick</name>
    <name type="synonym">Argasid tick</name>
    <dbReference type="NCBI Taxonomy" id="6938"/>
</organismHost>
<organismHost>
    <name type="scientific">Ornithodoros</name>
    <name type="common">relapsing fever ticks</name>
    <dbReference type="NCBI Taxonomy" id="6937"/>
</organismHost>
<organismHost>
    <name type="scientific">Sus scrofa</name>
    <name type="common">Pig</name>
    <dbReference type="NCBI Taxonomy" id="9823"/>
</organismHost>
<organismHost>
    <name type="scientific">Phacochoerus aethiopicus</name>
    <name type="common">Warthog</name>
    <dbReference type="NCBI Taxonomy" id="85517"/>
</organismHost>
<evidence type="ECO:0000313" key="2">
    <source>
        <dbReference type="EMBL" id="AXB49837.1"/>
    </source>
</evidence>
<sequence>MGNRGSSTSSRPPLSSEANLYAKLQDHIQRQTRSFSGGGYFNGGGDKNPVQHIKDYHIDSVSSKAKLRIIEGIIKAISKIGFKVDTKQPIEDILKDIKKQLPDPRAGSTFVKNAEKQETICKMIADAINQEFIDLGQDKLIDTTEGAASICRQIVLYINSLTHGLRAEYLDVHGSIENTLENIKLLSDAIKQLHERMVTEVTKAAPNEEVINAVTMIEAVYRRLLNEQNLQINILTNFIDNILTPTQKELDKLKTDEVDIIKILNDTNSVLGTKNFGKVLSYTLCNLGIAATVANKINKALQRVGLKVEQYLHSKNWAEFDKELDLKRFSGLVSAENIAEFEKAVNLLRQTFNERHKILENNCAKKGGDEEKTPLDKRMEAQRLDRKHTLMEFLNKSTQAYNDFLENVKKIGMKLVKEIALTPNITKLRDALSRINDMGTIALDLSLIGFYNNAAAREERETFLIQLTLVKNVLEELAKTDPNFKNLYDSCFRLLQIIDFYTDIVQKKYGGGEDCECTKVGGAALTVEELGLSKAARSQVDLNQAINTFMYYYYVAQIYSNLTHNKQEFQSYEENYATILGDAIAGRLMQLDTEKNARINSPAVDLARGHVGPNPGGAQEVDWKATISAIELEYDVKRRFYRALEGLDLYLKNITKTFVNNIDSIQTVQQMLDGVRIIGRWFTEATGDTLAQVFESFPTSAGNDSNVFTDNAPAGHYYEKVAAEIQQGRGVGTLRPVRASQAKNIRDLIGRSLSNFQALKNIINAFARIGDMLGGEELRQTVPMSPLQIYKTLLEYIQHSALSVGLKNLNQTQIGGQRVALAQTAEEASQRVYLSTVRVNDALSTRWETEDVFFTFMLKSMAAKIFIVLGIYDMFERPEPVYKLIPTRMILGGADELEPEVIPEAAGLYFRLPRLAEFYQKLFSFRDENVQISMLPELEGIFSGLIRVIFMRPIELINIGDYSETEIRQLIKEINVIYQHFNLEYGEQEAVKKALIHFVNEINRRFGVITRTEWEKFQRIVQEARTMNDFGMMNQTNYSILPDEDGYTQSSQLLPSDRFIGPSSQPTPKWRPALYNIDSVDVQTGMLQPNSQWDLVQKFRKQLSEMFEDPSLQQELGKVSYQELIQQATNELKKEHTDKIQIVSKLIQGSESLADTDVNKIFLFHETVITGLNLLSAIYVLLNTFRNNIKALDLDMIQKSIVEWLRETQAANVNYANLIDWLGRRHGDISEIRNPGLVIKANDARLSMVYPDPTTDPTLPQDQNLTTETLFAWIEQYVGIPAGGGIRPEQELAARYLVDNQRIMQLLLTNIFEMTSSFNKLVQVRFPETSTAHVHLDFTGLISLIDSLMADTKYFLDLLRPHIDKNIIQYYENRSNPGSFYWLEEHLIDKLIKPPTDAGGRPLPGGELGLEGVNQIINKTYILLTKPYNVLHLRGGAQRRDAANIQINNNPELSERYEQYGRVFSRLVFYDALDNNSGLRVEQVALGDFRLSNLIRTNNAQEENALSFWTAVAPAPRAYANVNNAANNLRRYRLYGSDYGIRNNRSMMMVFNQLVASYIARFYDAPSGKIYLNLINAFANGNFSQAVMELGYAHPDLARDNIAFGHRGDPTEQSVLLLSLGLMLQRLIKDTNRQGLSQHLISTLTEIPIYLKENYRANLPLYNKMFNILISQGELLKQFIQYTKVQLARPNLMALLGANNDAIIYYNNINVPNTGLSIGQAALRGIGSVFRPDITLMPLGDAQNNTNDIVRKRLIAVINGVIRGSLTLANSAMEVLHELTDHPIYLETEEHFIQNYMSRYNKEPLMPFSLSLYYLRDLRMENNEVYDPLLYPNLESGSPEFKILYGTRKLLGNDPVQLSDMPGVQLIMKNYNETVVAREQITPTRFEHFYIHAIQALRFIINIRSFKTVMTYNENTFGGVNLISENRDDKPIITAGIGMNAVYSLRKTLQDVISFVESSYQEEQINNIHKIVSPKSQTRSLGSNRERERIFNLFDMNIMPINVNALMRSIPLANIYNYDYSFEEIACLMYGISAEKVRSLDTGAPQPDVAVVLNIPNRPPMNTREFMLKLLINPYVTVSISQYGNELLSRGNAGYMSRIFRGDNALNMGRPKFLSDQIFNKVLFGSLYPTQFDYDEAGPGLAAGIQRGRERWGHPMSIYINQALHEVVRTIRLAETVRGLRNVIDRNQIIDELNAFRTQLEDTRREVDNLLQTPEIQNNVIPEIIAAVQNWGQQYRGQITDLIDLIGNAGQGGNSMIPLIQIITAQTAAAQLTALFNRRGIPAPVPRQQLQNDIEALQWFMTMVINHPPILIAPFMILVNNLKDFLDTLEQYVYRNPRWLGPRTARIAHPPVGMAPGNIRYPTSYTENSVLTYIAEQNQEEGPWSIVKQVGVGIQKPALIQIGKDRFDTRLIRNLIFITNIQRLLRLRLNLELSQFRNVLVSPDHIINPSITEYGFSITGPSETFSDKQYDSDIRIL</sequence>
<protein>
    <submittedName>
        <fullName evidence="2">PCP2475L</fullName>
    </submittedName>
</protein>
<reference evidence="2" key="2">
    <citation type="submission" date="2018-07" db="EMBL/GenBank/DDBJ databases">
        <title>Five whole genome sequences of African swine fever virus genotype IX from domestic pigs in Uganda.</title>
        <authorList>
            <person name="Masembe C."/>
            <person name="Sreenu V.B."/>
            <person name="Filipe A.D.S."/>
            <person name="Wilkie G."/>
            <person name="Ogweng P."/>
            <person name="Mayega F.J."/>
            <person name="Muwanika V."/>
            <person name="Biek R."/>
            <person name="Palmarini M."/>
            <person name="Davison A."/>
        </authorList>
    </citation>
    <scope>NUCLEOTIDE SEQUENCE [LARGE SCALE GENOMIC DNA]</scope>
    <source>
        <strain evidence="2">N10</strain>
    </source>
</reference>
<proteinExistence type="predicted"/>
<dbReference type="Proteomes" id="UP000267661">
    <property type="component" value="Segment"/>
</dbReference>
<gene>
    <name evidence="2" type="primary">CP2475L</name>
</gene>
<evidence type="ECO:0000256" key="1">
    <source>
        <dbReference type="SAM" id="Coils"/>
    </source>
</evidence>
<name>A0A2Z5DFS2_ASF</name>